<dbReference type="AlphaFoldDB" id="A0A1F6C675"/>
<proteinExistence type="predicted"/>
<evidence type="ECO:0000313" key="1">
    <source>
        <dbReference type="EMBL" id="OGG44631.1"/>
    </source>
</evidence>
<sequence>MTDSSWARKDEKSAKAVFRFAGGGAMFEVLREQRARVGVANCIANARSNSAANRDRIDAGVMVATDCS</sequence>
<accession>A0A1F6C675</accession>
<comment type="caution">
    <text evidence="1">The sequence shown here is derived from an EMBL/GenBank/DDBJ whole genome shotgun (WGS) entry which is preliminary data.</text>
</comment>
<gene>
    <name evidence="1" type="ORF">A2841_00685</name>
</gene>
<protein>
    <submittedName>
        <fullName evidence="1">Uncharacterized protein</fullName>
    </submittedName>
</protein>
<evidence type="ECO:0000313" key="2">
    <source>
        <dbReference type="Proteomes" id="UP000178249"/>
    </source>
</evidence>
<name>A0A1F6C675_9BACT</name>
<organism evidence="1 2">
    <name type="scientific">Candidatus Kaiserbacteria bacterium RIFCSPHIGHO2_01_FULL_48_10</name>
    <dbReference type="NCBI Taxonomy" id="1798476"/>
    <lineage>
        <taxon>Bacteria</taxon>
        <taxon>Candidatus Kaiseribacteriota</taxon>
    </lineage>
</organism>
<dbReference type="EMBL" id="MFKP01000005">
    <property type="protein sequence ID" value="OGG44631.1"/>
    <property type="molecule type" value="Genomic_DNA"/>
</dbReference>
<dbReference type="Proteomes" id="UP000178249">
    <property type="component" value="Unassembled WGS sequence"/>
</dbReference>
<reference evidence="1 2" key="1">
    <citation type="journal article" date="2016" name="Nat. Commun.">
        <title>Thousands of microbial genomes shed light on interconnected biogeochemical processes in an aquifer system.</title>
        <authorList>
            <person name="Anantharaman K."/>
            <person name="Brown C.T."/>
            <person name="Hug L.A."/>
            <person name="Sharon I."/>
            <person name="Castelle C.J."/>
            <person name="Probst A.J."/>
            <person name="Thomas B.C."/>
            <person name="Singh A."/>
            <person name="Wilkins M.J."/>
            <person name="Karaoz U."/>
            <person name="Brodie E.L."/>
            <person name="Williams K.H."/>
            <person name="Hubbard S.S."/>
            <person name="Banfield J.F."/>
        </authorList>
    </citation>
    <scope>NUCLEOTIDE SEQUENCE [LARGE SCALE GENOMIC DNA]</scope>
</reference>